<keyword evidence="2" id="KW-1185">Reference proteome</keyword>
<evidence type="ECO:0000313" key="2">
    <source>
        <dbReference type="Proteomes" id="UP000255236"/>
    </source>
</evidence>
<reference evidence="1" key="1">
    <citation type="submission" date="2018-06" db="EMBL/GenBank/DDBJ databases">
        <authorList>
            <consortium name="Pathogen Informatics"/>
            <person name="Doyle S."/>
        </authorList>
    </citation>
    <scope>NUCLEOTIDE SEQUENCE [LARGE SCALE GENOMIC DNA]</scope>
    <source>
        <strain evidence="1">NCTC11063</strain>
    </source>
</reference>
<proteinExistence type="predicted"/>
<gene>
    <name evidence="1" type="ORF">NCTC11063_00927</name>
</gene>
<dbReference type="EMBL" id="UHFT01000001">
    <property type="protein sequence ID" value="SUN80227.1"/>
    <property type="molecule type" value="Genomic_DNA"/>
</dbReference>
<accession>A0A380L282</accession>
<protein>
    <submittedName>
        <fullName evidence="1">Hyptothetic protein</fullName>
    </submittedName>
</protein>
<sequence length="66" mass="7483">METIDYTALIKLGYRQHTAKNIIRQAKCWLVENGYEFYLNKRCGVVPTYAVEKIIGIKIEGGSCNG</sequence>
<dbReference type="AlphaFoldDB" id="A0A380L282"/>
<dbReference type="Pfam" id="PF11372">
    <property type="entry name" value="DUF3173"/>
    <property type="match status" value="1"/>
</dbReference>
<organism evidence="1 2">
    <name type="scientific">Streptococcus milleri</name>
    <dbReference type="NCBI Taxonomy" id="33040"/>
    <lineage>
        <taxon>Bacteria</taxon>
        <taxon>Bacillati</taxon>
        <taxon>Bacillota</taxon>
        <taxon>Bacilli</taxon>
        <taxon>Lactobacillales</taxon>
        <taxon>Streptococcaceae</taxon>
        <taxon>Streptococcus</taxon>
    </lineage>
</organism>
<name>A0A380L282_9STRE</name>
<dbReference type="GeneID" id="93963188"/>
<dbReference type="InterPro" id="IPR021512">
    <property type="entry name" value="DUF3173"/>
</dbReference>
<evidence type="ECO:0000313" key="1">
    <source>
        <dbReference type="EMBL" id="SUN80227.1"/>
    </source>
</evidence>
<dbReference type="RefSeq" id="WP_003033034.1">
    <property type="nucleotide sequence ID" value="NZ_UHFT01000001.1"/>
</dbReference>
<dbReference type="Proteomes" id="UP000255236">
    <property type="component" value="Unassembled WGS sequence"/>
</dbReference>
<comment type="caution">
    <text evidence="1">The sequence shown here is derived from an EMBL/GenBank/DDBJ whole genome shotgun (WGS) entry which is preliminary data.</text>
</comment>